<evidence type="ECO:0000313" key="2">
    <source>
        <dbReference type="EMBL" id="QDT55855.1"/>
    </source>
</evidence>
<dbReference type="Proteomes" id="UP000315700">
    <property type="component" value="Chromosome"/>
</dbReference>
<proteinExistence type="predicted"/>
<feature type="domain" description="Glycosyltransferase subfamily 4-like N-terminal" evidence="1">
    <location>
        <begin position="40"/>
        <end position="216"/>
    </location>
</feature>
<dbReference type="EMBL" id="CP036271">
    <property type="protein sequence ID" value="QDT55855.1"/>
    <property type="molecule type" value="Genomic_DNA"/>
</dbReference>
<organism evidence="2 3">
    <name type="scientific">Caulifigura coniformis</name>
    <dbReference type="NCBI Taxonomy" id="2527983"/>
    <lineage>
        <taxon>Bacteria</taxon>
        <taxon>Pseudomonadati</taxon>
        <taxon>Planctomycetota</taxon>
        <taxon>Planctomycetia</taxon>
        <taxon>Planctomycetales</taxon>
        <taxon>Planctomycetaceae</taxon>
        <taxon>Caulifigura</taxon>
    </lineage>
</organism>
<dbReference type="AlphaFoldDB" id="A0A517SIB5"/>
<name>A0A517SIB5_9PLAN</name>
<dbReference type="RefSeq" id="WP_145032272.1">
    <property type="nucleotide sequence ID" value="NZ_CP036271.1"/>
</dbReference>
<dbReference type="InParanoid" id="A0A517SIB5"/>
<gene>
    <name evidence="2" type="ORF">Pan44_39030</name>
</gene>
<sequence>MNAAALSASGSSAAAPATRARLLFINRSYWPDTEATGQLLTELCEDLASTGEFDVHVLCGQPNHVSIKGEQVDQDAVHHCGVTIHRARHLQFAKKSMAGKLLNLMSFTVAAWRTSARLPRPDIVVTETDPFFVGLLGRRLQKRLGCRFIAYLQDIYPDIAVACGKAREGFLIGRLRSALFGAYSKADRVVVLSRDMKRRCIANGVSDDRIEIIPNWSDVTALYPVKVNNAFRKEHGLEGKVVVMYSGNMGVPHLLEPILDAAEGLAGDESVVFYFVGGGVQKETLQASAERRRLSNVKFLPYQPKASLSQSLSAADIQIVSVKPGVISCLMPSKVYGVLAAGCAVLGIAPPDSELGEMIVEFRFGKVCDPASPSLCRDLVDAIQAIRELNDPSLAERGHRFVTENASRRSQVTRFHELLRSLVHSPAASFPLKTSSTR</sequence>
<keyword evidence="3" id="KW-1185">Reference proteome</keyword>
<dbReference type="PANTHER" id="PTHR12526">
    <property type="entry name" value="GLYCOSYLTRANSFERASE"/>
    <property type="match status" value="1"/>
</dbReference>
<dbReference type="Pfam" id="PF13579">
    <property type="entry name" value="Glyco_trans_4_4"/>
    <property type="match status" value="1"/>
</dbReference>
<evidence type="ECO:0000259" key="1">
    <source>
        <dbReference type="Pfam" id="PF13579"/>
    </source>
</evidence>
<dbReference type="FunCoup" id="A0A517SIB5">
    <property type="interactions" value="54"/>
</dbReference>
<dbReference type="CDD" id="cd03794">
    <property type="entry name" value="GT4_WbuB-like"/>
    <property type="match status" value="1"/>
</dbReference>
<protein>
    <submittedName>
        <fullName evidence="2">Putative glycosyl transferase</fullName>
    </submittedName>
</protein>
<reference evidence="2 3" key="1">
    <citation type="submission" date="2019-02" db="EMBL/GenBank/DDBJ databases">
        <title>Deep-cultivation of Planctomycetes and their phenomic and genomic characterization uncovers novel biology.</title>
        <authorList>
            <person name="Wiegand S."/>
            <person name="Jogler M."/>
            <person name="Boedeker C."/>
            <person name="Pinto D."/>
            <person name="Vollmers J."/>
            <person name="Rivas-Marin E."/>
            <person name="Kohn T."/>
            <person name="Peeters S.H."/>
            <person name="Heuer A."/>
            <person name="Rast P."/>
            <person name="Oberbeckmann S."/>
            <person name="Bunk B."/>
            <person name="Jeske O."/>
            <person name="Meyerdierks A."/>
            <person name="Storesund J.E."/>
            <person name="Kallscheuer N."/>
            <person name="Luecker S."/>
            <person name="Lage O.M."/>
            <person name="Pohl T."/>
            <person name="Merkel B.J."/>
            <person name="Hornburger P."/>
            <person name="Mueller R.-W."/>
            <person name="Bruemmer F."/>
            <person name="Labrenz M."/>
            <person name="Spormann A.M."/>
            <person name="Op den Camp H."/>
            <person name="Overmann J."/>
            <person name="Amann R."/>
            <person name="Jetten M.S.M."/>
            <person name="Mascher T."/>
            <person name="Medema M.H."/>
            <person name="Devos D.P."/>
            <person name="Kaster A.-K."/>
            <person name="Ovreas L."/>
            <person name="Rohde M."/>
            <person name="Galperin M.Y."/>
            <person name="Jogler C."/>
        </authorList>
    </citation>
    <scope>NUCLEOTIDE SEQUENCE [LARGE SCALE GENOMIC DNA]</scope>
    <source>
        <strain evidence="2 3">Pan44</strain>
    </source>
</reference>
<dbReference type="OrthoDB" id="9811902at2"/>
<dbReference type="GO" id="GO:0016757">
    <property type="term" value="F:glycosyltransferase activity"/>
    <property type="evidence" value="ECO:0007669"/>
    <property type="project" value="UniProtKB-ARBA"/>
</dbReference>
<dbReference type="Gene3D" id="3.40.50.2000">
    <property type="entry name" value="Glycogen Phosphorylase B"/>
    <property type="match status" value="2"/>
</dbReference>
<evidence type="ECO:0000313" key="3">
    <source>
        <dbReference type="Proteomes" id="UP000315700"/>
    </source>
</evidence>
<keyword evidence="2" id="KW-0808">Transferase</keyword>
<dbReference type="KEGG" id="ccos:Pan44_39030"/>
<dbReference type="PANTHER" id="PTHR12526:SF630">
    <property type="entry name" value="GLYCOSYLTRANSFERASE"/>
    <property type="match status" value="1"/>
</dbReference>
<dbReference type="SUPFAM" id="SSF53756">
    <property type="entry name" value="UDP-Glycosyltransferase/glycogen phosphorylase"/>
    <property type="match status" value="1"/>
</dbReference>
<accession>A0A517SIB5</accession>
<dbReference type="InterPro" id="IPR028098">
    <property type="entry name" value="Glyco_trans_4-like_N"/>
</dbReference>